<keyword evidence="1" id="KW-0732">Signal</keyword>
<feature type="chain" id="PRO_5037800875" description="Polysaccharide lyase-like protein" evidence="1">
    <location>
        <begin position="23"/>
        <end position="319"/>
    </location>
</feature>
<evidence type="ECO:0008006" key="4">
    <source>
        <dbReference type="Google" id="ProtNLM"/>
    </source>
</evidence>
<reference evidence="2" key="2">
    <citation type="submission" date="2020-09" db="EMBL/GenBank/DDBJ databases">
        <authorList>
            <person name="Sun Q."/>
            <person name="Zhou Y."/>
        </authorList>
    </citation>
    <scope>NUCLEOTIDE SEQUENCE</scope>
    <source>
        <strain evidence="2">CGMCC 1.12919</strain>
    </source>
</reference>
<dbReference type="EMBL" id="BMGG01000022">
    <property type="protein sequence ID" value="GGC94936.1"/>
    <property type="molecule type" value="Genomic_DNA"/>
</dbReference>
<dbReference type="AlphaFoldDB" id="A0A916XQ47"/>
<reference evidence="2" key="1">
    <citation type="journal article" date="2014" name="Int. J. Syst. Evol. Microbiol.">
        <title>Complete genome sequence of Corynebacterium casei LMG S-19264T (=DSM 44701T), isolated from a smear-ripened cheese.</title>
        <authorList>
            <consortium name="US DOE Joint Genome Institute (JGI-PGF)"/>
            <person name="Walter F."/>
            <person name="Albersmeier A."/>
            <person name="Kalinowski J."/>
            <person name="Ruckert C."/>
        </authorList>
    </citation>
    <scope>NUCLEOTIDE SEQUENCE</scope>
    <source>
        <strain evidence="2">CGMCC 1.12919</strain>
    </source>
</reference>
<accession>A0A916XQ47</accession>
<comment type="caution">
    <text evidence="2">The sequence shown here is derived from an EMBL/GenBank/DDBJ whole genome shotgun (WGS) entry which is preliminary data.</text>
</comment>
<keyword evidence="3" id="KW-1185">Reference proteome</keyword>
<organism evidence="2 3">
    <name type="scientific">Chelatococcus reniformis</name>
    <dbReference type="NCBI Taxonomy" id="1494448"/>
    <lineage>
        <taxon>Bacteria</taxon>
        <taxon>Pseudomonadati</taxon>
        <taxon>Pseudomonadota</taxon>
        <taxon>Alphaproteobacteria</taxon>
        <taxon>Hyphomicrobiales</taxon>
        <taxon>Chelatococcaceae</taxon>
        <taxon>Chelatococcus</taxon>
    </lineage>
</organism>
<sequence>MLKSGSMLVALGLALHTAPAHAQAPKIQQDRCQFGLLRAIDANSSAISGRELRLESGGVGYRSALKAPKGVADPSVYRKAWVSIDAHDGRKSLAFEVAGCADRDRCSDKAMQKVNYQFLYTKRNDELAARFGQRIHLGFRFKVDTVDGADPAILTQFWQGAPHGPPFALSIASRSPGKFSVRASVANDHTGSNPSAKRIPIGSRDGLEVGRWYTVTMDAMPIAQLGENQEEPTLSIWIGPSNSNEKTSLARYEGAWGYTNSPANCVYARRCETKPPNAALDFAFGLYRKASELPIRVEFDDIRLSSRADSADPDCANAR</sequence>
<gene>
    <name evidence="2" type="ORF">GCM10010994_60820</name>
</gene>
<evidence type="ECO:0000256" key="1">
    <source>
        <dbReference type="SAM" id="SignalP"/>
    </source>
</evidence>
<evidence type="ECO:0000313" key="2">
    <source>
        <dbReference type="EMBL" id="GGC94936.1"/>
    </source>
</evidence>
<dbReference type="Gene3D" id="2.60.120.200">
    <property type="match status" value="1"/>
</dbReference>
<evidence type="ECO:0000313" key="3">
    <source>
        <dbReference type="Proteomes" id="UP000637002"/>
    </source>
</evidence>
<dbReference type="Proteomes" id="UP000637002">
    <property type="component" value="Unassembled WGS sequence"/>
</dbReference>
<protein>
    <recommendedName>
        <fullName evidence="4">Polysaccharide lyase-like protein</fullName>
    </recommendedName>
</protein>
<name>A0A916XQ47_9HYPH</name>
<proteinExistence type="predicted"/>
<feature type="signal peptide" evidence="1">
    <location>
        <begin position="1"/>
        <end position="22"/>
    </location>
</feature>